<evidence type="ECO:0000313" key="1">
    <source>
        <dbReference type="EMBL" id="RZB28989.1"/>
    </source>
</evidence>
<organism evidence="1 2">
    <name type="scientific">Candidatus Argoarchaeum ethanivorans</name>
    <dbReference type="NCBI Taxonomy" id="2608793"/>
    <lineage>
        <taxon>Archaea</taxon>
        <taxon>Methanobacteriati</taxon>
        <taxon>Methanobacteriota</taxon>
        <taxon>Stenosarchaea group</taxon>
        <taxon>Methanomicrobia</taxon>
        <taxon>Methanosarcinales</taxon>
        <taxon>Methanosarcinales incertae sedis</taxon>
        <taxon>GOM Arc I cluster</taxon>
        <taxon>Candidatus Argoarchaeum</taxon>
    </lineage>
</organism>
<comment type="caution">
    <text evidence="1">The sequence shown here is derived from an EMBL/GenBank/DDBJ whole genome shotgun (WGS) entry which is preliminary data.</text>
</comment>
<dbReference type="InterPro" id="IPR032359">
    <property type="entry name" value="KwaB-like"/>
</dbReference>
<dbReference type="EMBL" id="RPGO01000033">
    <property type="protein sequence ID" value="RZB28989.1"/>
    <property type="molecule type" value="Genomic_DNA"/>
</dbReference>
<dbReference type="Pfam" id="PF16162">
    <property type="entry name" value="KwaB"/>
    <property type="match status" value="1"/>
</dbReference>
<evidence type="ECO:0008006" key="3">
    <source>
        <dbReference type="Google" id="ProtNLM"/>
    </source>
</evidence>
<sequence length="303" mass="34340">MNLNFDISNIKVTEFGIGRDDGNGRDFDYVMVDGNVQDALREMAGATWSAMQAQTNDPPNYDPSEKHASIEYTQLPLNDNMAETMRNLHEANNLSPNSNALADTEKVFCYFARFTDSQQRKLTAVRRATQFKGVLKSRLLRLDTNALKLIKKRVFKLDHDFDLLIDSENVHIFHPSGFEFVGQLQEAIMSAVSTNVAMLKAEISFMDFDVIEMYASKHPRAARYLASIRSKNEAVNIDSKRLQKLCAGNGVELTVNNGMLSLEKKQVMEFLEVLERRRYEIELVADTPEHYRAASRSKIDTGG</sequence>
<dbReference type="Proteomes" id="UP000291831">
    <property type="component" value="Unassembled WGS sequence"/>
</dbReference>
<proteinExistence type="predicted"/>
<dbReference type="AlphaFoldDB" id="A0A8B3S1W9"/>
<gene>
    <name evidence="1" type="ORF">AEth_01593</name>
</gene>
<name>A0A8B3S1W9_9EURY</name>
<evidence type="ECO:0000313" key="2">
    <source>
        <dbReference type="Proteomes" id="UP000291831"/>
    </source>
</evidence>
<protein>
    <recommendedName>
        <fullName evidence="3">DUF4868 domain-containing protein</fullName>
    </recommendedName>
</protein>
<reference evidence="2" key="1">
    <citation type="submission" date="2019-01" db="EMBL/GenBank/DDBJ databases">
        <title>Anaerobic oxidation of ethane by archaea from a marine hydrocarbon seep.</title>
        <authorList>
            <person name="Musat F."/>
        </authorList>
    </citation>
    <scope>NUCLEOTIDE SEQUENCE [LARGE SCALE GENOMIC DNA]</scope>
</reference>
<accession>A0A8B3S1W9</accession>